<organism evidence="1 2">
    <name type="scientific">Mediterraneibacter gnavus (strain CC55_001C)</name>
    <dbReference type="NCBI Taxonomy" id="1073375"/>
    <lineage>
        <taxon>Bacteria</taxon>
        <taxon>Bacillati</taxon>
        <taxon>Bacillota</taxon>
        <taxon>Clostridia</taxon>
        <taxon>Lachnospirales</taxon>
        <taxon>Lachnospiraceae</taxon>
        <taxon>Mediterraneibacter</taxon>
    </lineage>
</organism>
<reference evidence="1 2" key="1">
    <citation type="submission" date="2013-10" db="EMBL/GenBank/DDBJ databases">
        <title>The Genome Sequence of Ruminococcus gnavus CC55_001C.</title>
        <authorList>
            <consortium name="The Broad Institute Genomics Platform"/>
            <person name="Earl A."/>
            <person name="Allen-Vercoe E."/>
            <person name="Daigneault M."/>
            <person name="Young S.K."/>
            <person name="Zeng Q."/>
            <person name="Gargeya S."/>
            <person name="Fitzgerald M."/>
            <person name="Abouelleil A."/>
            <person name="Alvarado L."/>
            <person name="Chapman S.B."/>
            <person name="Gainer-Dewar J."/>
            <person name="Goldberg J."/>
            <person name="Griggs A."/>
            <person name="Gujja S."/>
            <person name="Hansen M."/>
            <person name="Howarth C."/>
            <person name="Imamovic A."/>
            <person name="Ireland A."/>
            <person name="Larimer J."/>
            <person name="McCowan C."/>
            <person name="Murphy C."/>
            <person name="Pearson M."/>
            <person name="Poon T.W."/>
            <person name="Priest M."/>
            <person name="Roberts A."/>
            <person name="Saif S."/>
            <person name="Shea T."/>
            <person name="Sykes S."/>
            <person name="Wortman J."/>
            <person name="Nusbaum C."/>
            <person name="Birren B."/>
        </authorList>
    </citation>
    <scope>NUCLEOTIDE SEQUENCE [LARGE SCALE GENOMIC DNA]</scope>
    <source>
        <strain evidence="1 2">CC55_001C</strain>
    </source>
</reference>
<proteinExistence type="predicted"/>
<sequence length="183" mass="21173">MKNYVQKEAFEPHYSKTLLLKIPVGIDSKLKSNRQIILLDGDYKIDDELSLFTVSKTNKFYSPANKSLYDEKGKDTFRHEQNLIISEKQAVLIMGCGHAGVVNIMQKAEKYRPCFCIGGFHLFNPFTRKSVSKELLDDIVMELQKYKDMKFYTCHCTGKTAFDYLSHHMNNIYYISCGETVEI</sequence>
<dbReference type="AlphaFoldDB" id="A0A829NP90"/>
<keyword evidence="2" id="KW-1185">Reference proteome</keyword>
<name>A0A829NP90_MEDG5</name>
<dbReference type="GO" id="GO:0016740">
    <property type="term" value="F:transferase activity"/>
    <property type="evidence" value="ECO:0007669"/>
    <property type="project" value="TreeGrafter"/>
</dbReference>
<accession>A0A829NP90</accession>
<dbReference type="Proteomes" id="UP000018690">
    <property type="component" value="Unassembled WGS sequence"/>
</dbReference>
<evidence type="ECO:0000313" key="1">
    <source>
        <dbReference type="EMBL" id="ETD16183.1"/>
    </source>
</evidence>
<evidence type="ECO:0000313" key="2">
    <source>
        <dbReference type="Proteomes" id="UP000018690"/>
    </source>
</evidence>
<protein>
    <recommendedName>
        <fullName evidence="3">Metallo-beta-lactamase domain-containing protein</fullName>
    </recommendedName>
</protein>
<dbReference type="InterPro" id="IPR052926">
    <property type="entry name" value="Metallo-beta-lactamase_dom"/>
</dbReference>
<dbReference type="RefSeq" id="WP_009244410.1">
    <property type="nucleotide sequence ID" value="NZ_KI669417.1"/>
</dbReference>
<dbReference type="PANTHER" id="PTHR13754:SF13">
    <property type="entry name" value="METALLO-BETA-LACTAMASE SUPERFAMILY PROTEIN (AFU_ORTHOLOGUE AFUA_3G07630)"/>
    <property type="match status" value="1"/>
</dbReference>
<dbReference type="Gene3D" id="3.60.15.10">
    <property type="entry name" value="Ribonuclease Z/Hydroxyacylglutathione hydrolase-like"/>
    <property type="match status" value="1"/>
</dbReference>
<gene>
    <name evidence="1" type="ORF">HMPREF1201_02662</name>
</gene>
<dbReference type="CDD" id="cd07713">
    <property type="entry name" value="DHPS-like_MBL-fold"/>
    <property type="match status" value="1"/>
</dbReference>
<dbReference type="PANTHER" id="PTHR13754">
    <property type="entry name" value="METALLO-BETA-LACTAMASE SUPERFAMILY PROTEIN"/>
    <property type="match status" value="1"/>
</dbReference>
<evidence type="ECO:0008006" key="3">
    <source>
        <dbReference type="Google" id="ProtNLM"/>
    </source>
</evidence>
<dbReference type="InterPro" id="IPR036866">
    <property type="entry name" value="RibonucZ/Hydroxyglut_hydro"/>
</dbReference>
<dbReference type="InterPro" id="IPR041712">
    <property type="entry name" value="DHPS-like_MBL-fold"/>
</dbReference>
<dbReference type="EMBL" id="AZJF01000010">
    <property type="protein sequence ID" value="ETD16183.1"/>
    <property type="molecule type" value="Genomic_DNA"/>
</dbReference>
<comment type="caution">
    <text evidence="1">The sequence shown here is derived from an EMBL/GenBank/DDBJ whole genome shotgun (WGS) entry which is preliminary data.</text>
</comment>